<dbReference type="InterPro" id="IPR000436">
    <property type="entry name" value="Sushi_SCR_CCP_dom"/>
</dbReference>
<dbReference type="InterPro" id="IPR045860">
    <property type="entry name" value="Snake_toxin-like_sf"/>
</dbReference>
<evidence type="ECO:0000313" key="6">
    <source>
        <dbReference type="EMBL" id="CAK8685703.1"/>
    </source>
</evidence>
<evidence type="ECO:0000259" key="5">
    <source>
        <dbReference type="PROSITE" id="PS50923"/>
    </source>
</evidence>
<dbReference type="InterPro" id="IPR036465">
    <property type="entry name" value="vWFA_dom_sf"/>
</dbReference>
<gene>
    <name evidence="6" type="ORF">CVLEPA_LOCUS16811</name>
</gene>
<sequence length="388" mass="44059">MYVRILTATSFLIWLSYVRGNFYTSSICWQCDASSHDKCRAQGKLVVCPTYKDICSAVVRRSFHRYQIIKGCKQVESCFNDHRQNWNGENQCKPNSLYSVCRCCCYGDECNTEEMCSSSAVGAEKCESLPTDFQYGEIECTDSNFVDSKCTFSCTEDGYELQPSSSEQLTCLSSGIWNKPIPCCALPCPPYIPMDTAFLFHAKHEEDIMKRAIPYIKGRYRNFKAGLPNGFRFTAMFYGETIYEPVLLYEDTENITTAEEFLSKLRIYHNETGTAVNTGAALRYVYNNIFSKNDRPGVPKVLFMHIDDNSADDVAAPAKALRDAGVLIFPAFNYVDNNVTINYEQLYEITGVNGHVVVHKQSQEGRIVSSIYETYLHRFCPTVCQRST</sequence>
<feature type="domain" description="Sushi" evidence="5">
    <location>
        <begin position="124"/>
        <end position="186"/>
    </location>
</feature>
<protein>
    <submittedName>
        <fullName evidence="6">Uncharacterized protein</fullName>
    </submittedName>
</protein>
<dbReference type="PANTHER" id="PTHR22588">
    <property type="entry name" value="VWFA DOMAIN-CONTAINING PROTEIN"/>
    <property type="match status" value="1"/>
</dbReference>
<dbReference type="CDD" id="cd23539">
    <property type="entry name" value="TFP_LU_ECD_CinHb4_like"/>
    <property type="match status" value="1"/>
</dbReference>
<dbReference type="PANTHER" id="PTHR22588:SF3">
    <property type="entry name" value="VWFA DOMAIN-CONTAINING PROTEIN"/>
    <property type="match status" value="1"/>
</dbReference>
<reference evidence="6 7" key="1">
    <citation type="submission" date="2024-02" db="EMBL/GenBank/DDBJ databases">
        <authorList>
            <person name="Daric V."/>
            <person name="Darras S."/>
        </authorList>
    </citation>
    <scope>NUCLEOTIDE SEQUENCE [LARGE SCALE GENOMIC DNA]</scope>
</reference>
<dbReference type="CDD" id="cd00033">
    <property type="entry name" value="CCP"/>
    <property type="match status" value="1"/>
</dbReference>
<feature type="signal peptide" evidence="3">
    <location>
        <begin position="1"/>
        <end position="20"/>
    </location>
</feature>
<dbReference type="SUPFAM" id="SSF57302">
    <property type="entry name" value="Snake toxin-like"/>
    <property type="match status" value="1"/>
</dbReference>
<dbReference type="Pfam" id="PF00092">
    <property type="entry name" value="VWA"/>
    <property type="match status" value="1"/>
</dbReference>
<keyword evidence="2" id="KW-0768">Sushi</keyword>
<keyword evidence="3" id="KW-0732">Signal</keyword>
<organism evidence="6 7">
    <name type="scientific">Clavelina lepadiformis</name>
    <name type="common">Light-bulb sea squirt</name>
    <name type="synonym">Ascidia lepadiformis</name>
    <dbReference type="NCBI Taxonomy" id="159417"/>
    <lineage>
        <taxon>Eukaryota</taxon>
        <taxon>Metazoa</taxon>
        <taxon>Chordata</taxon>
        <taxon>Tunicata</taxon>
        <taxon>Ascidiacea</taxon>
        <taxon>Aplousobranchia</taxon>
        <taxon>Clavelinidae</taxon>
        <taxon>Clavelina</taxon>
    </lineage>
</organism>
<evidence type="ECO:0000259" key="4">
    <source>
        <dbReference type="PROSITE" id="PS50234"/>
    </source>
</evidence>
<comment type="caution">
    <text evidence="6">The sequence shown here is derived from an EMBL/GenBank/DDBJ whole genome shotgun (WGS) entry which is preliminary data.</text>
</comment>
<dbReference type="SUPFAM" id="SSF57535">
    <property type="entry name" value="Complement control module/SCR domain"/>
    <property type="match status" value="1"/>
</dbReference>
<dbReference type="InterPro" id="IPR002035">
    <property type="entry name" value="VWF_A"/>
</dbReference>
<accession>A0ABP0G1I4</accession>
<dbReference type="EMBL" id="CAWYQH010000101">
    <property type="protein sequence ID" value="CAK8685703.1"/>
    <property type="molecule type" value="Genomic_DNA"/>
</dbReference>
<proteinExistence type="predicted"/>
<dbReference type="PROSITE" id="PS50234">
    <property type="entry name" value="VWFA"/>
    <property type="match status" value="1"/>
</dbReference>
<evidence type="ECO:0000256" key="3">
    <source>
        <dbReference type="SAM" id="SignalP"/>
    </source>
</evidence>
<dbReference type="Gene3D" id="3.40.50.410">
    <property type="entry name" value="von Willebrand factor, type A domain"/>
    <property type="match status" value="1"/>
</dbReference>
<evidence type="ECO:0000256" key="1">
    <source>
        <dbReference type="ARBA" id="ARBA00023157"/>
    </source>
</evidence>
<dbReference type="Proteomes" id="UP001642483">
    <property type="component" value="Unassembled WGS sequence"/>
</dbReference>
<evidence type="ECO:0000313" key="7">
    <source>
        <dbReference type="Proteomes" id="UP001642483"/>
    </source>
</evidence>
<dbReference type="Gene3D" id="2.10.70.10">
    <property type="entry name" value="Complement Module, domain 1"/>
    <property type="match status" value="1"/>
</dbReference>
<dbReference type="SUPFAM" id="SSF53300">
    <property type="entry name" value="vWA-like"/>
    <property type="match status" value="1"/>
</dbReference>
<dbReference type="SMART" id="SM00032">
    <property type="entry name" value="CCP"/>
    <property type="match status" value="1"/>
</dbReference>
<keyword evidence="7" id="KW-1185">Reference proteome</keyword>
<dbReference type="PROSITE" id="PS50923">
    <property type="entry name" value="SUSHI"/>
    <property type="match status" value="1"/>
</dbReference>
<dbReference type="InterPro" id="IPR052229">
    <property type="entry name" value="Collagen-VI/PIF"/>
</dbReference>
<keyword evidence="1" id="KW-1015">Disulfide bond</keyword>
<feature type="chain" id="PRO_5046454754" evidence="3">
    <location>
        <begin position="21"/>
        <end position="388"/>
    </location>
</feature>
<evidence type="ECO:0000256" key="2">
    <source>
        <dbReference type="PROSITE-ProRule" id="PRU00302"/>
    </source>
</evidence>
<dbReference type="InterPro" id="IPR035976">
    <property type="entry name" value="Sushi/SCR/CCP_sf"/>
</dbReference>
<comment type="caution">
    <text evidence="2">Lacks conserved residue(s) required for the propagation of feature annotation.</text>
</comment>
<feature type="domain" description="VWFA" evidence="4">
    <location>
        <begin position="195"/>
        <end position="375"/>
    </location>
</feature>
<name>A0ABP0G1I4_CLALP</name>